<dbReference type="EMBL" id="WITJ01000003">
    <property type="protein sequence ID" value="MQW38853.1"/>
    <property type="molecule type" value="Genomic_DNA"/>
</dbReference>
<reference evidence="2 3" key="1">
    <citation type="submission" date="2019-10" db="EMBL/GenBank/DDBJ databases">
        <authorList>
            <person name="Dong K."/>
        </authorList>
    </citation>
    <scope>NUCLEOTIDE SEQUENCE [LARGE SCALE GENOMIC DNA]</scope>
    <source>
        <strain evidence="2 3">DSM 28960</strain>
    </source>
</reference>
<proteinExistence type="predicted"/>
<accession>A0A7X1Z736</accession>
<sequence>MNHSALIVGDLNAAIQKIVKNPYPHAWDEIEKNNRLLMSAFLSEARPVYQTSVQPKFLPKRWSKAFGRQLISEIKGTLEVVKFGPSVMTKSDFQLAAHLKAQGITRLYFSGISTSNGVFKSAKDAAALGFEVVLICDATADKNASAYEKIIQEEFPKIGKIKSTKEVLAQRSDSAD</sequence>
<dbReference type="SUPFAM" id="SSF52499">
    <property type="entry name" value="Isochorismatase-like hydrolases"/>
    <property type="match status" value="1"/>
</dbReference>
<dbReference type="InterPro" id="IPR000868">
    <property type="entry name" value="Isochorismatase-like_dom"/>
</dbReference>
<protein>
    <submittedName>
        <fullName evidence="2">Isochorismatase family protein</fullName>
    </submittedName>
</protein>
<dbReference type="Pfam" id="PF00857">
    <property type="entry name" value="Isochorismatase"/>
    <property type="match status" value="1"/>
</dbReference>
<keyword evidence="3" id="KW-1185">Reference proteome</keyword>
<dbReference type="RefSeq" id="WP_153495351.1">
    <property type="nucleotide sequence ID" value="NZ_CAXYUY010000001.1"/>
</dbReference>
<organism evidence="2 3">
    <name type="scientific">Lactococcus hircilactis</name>
    <dbReference type="NCBI Taxonomy" id="1494462"/>
    <lineage>
        <taxon>Bacteria</taxon>
        <taxon>Bacillati</taxon>
        <taxon>Bacillota</taxon>
        <taxon>Bacilli</taxon>
        <taxon>Lactobacillales</taxon>
        <taxon>Streptococcaceae</taxon>
        <taxon>Lactococcus</taxon>
    </lineage>
</organism>
<gene>
    <name evidence="2" type="ORF">GHI93_02670</name>
</gene>
<dbReference type="OrthoDB" id="3174612at2"/>
<dbReference type="AlphaFoldDB" id="A0A7X1Z736"/>
<evidence type="ECO:0000313" key="3">
    <source>
        <dbReference type="Proteomes" id="UP000439550"/>
    </source>
</evidence>
<evidence type="ECO:0000259" key="1">
    <source>
        <dbReference type="Pfam" id="PF00857"/>
    </source>
</evidence>
<comment type="caution">
    <text evidence="2">The sequence shown here is derived from an EMBL/GenBank/DDBJ whole genome shotgun (WGS) entry which is preliminary data.</text>
</comment>
<evidence type="ECO:0000313" key="2">
    <source>
        <dbReference type="EMBL" id="MQW38853.1"/>
    </source>
</evidence>
<dbReference type="InterPro" id="IPR036380">
    <property type="entry name" value="Isochorismatase-like_sf"/>
</dbReference>
<dbReference type="Gene3D" id="3.40.50.850">
    <property type="entry name" value="Isochorismatase-like"/>
    <property type="match status" value="1"/>
</dbReference>
<feature type="domain" description="Isochorismatase-like" evidence="1">
    <location>
        <begin position="20"/>
        <end position="161"/>
    </location>
</feature>
<dbReference type="Proteomes" id="UP000439550">
    <property type="component" value="Unassembled WGS sequence"/>
</dbReference>
<name>A0A7X1Z736_9LACT</name>